<gene>
    <name evidence="1" type="ORF">METZ01_LOCUS197945</name>
</gene>
<organism evidence="1">
    <name type="scientific">marine metagenome</name>
    <dbReference type="NCBI Taxonomy" id="408172"/>
    <lineage>
        <taxon>unclassified sequences</taxon>
        <taxon>metagenomes</taxon>
        <taxon>ecological metagenomes</taxon>
    </lineage>
</organism>
<dbReference type="AlphaFoldDB" id="A0A382E524"/>
<name>A0A382E524_9ZZZZ</name>
<proteinExistence type="predicted"/>
<accession>A0A382E524</accession>
<dbReference type="EMBL" id="UINC01042446">
    <property type="protein sequence ID" value="SVB45091.1"/>
    <property type="molecule type" value="Genomic_DNA"/>
</dbReference>
<sequence>MRTTWKPLSNETKPLTFLLALTFLFLFSGSVFGQETEVKKEYGIMGS</sequence>
<reference evidence="1" key="1">
    <citation type="submission" date="2018-05" db="EMBL/GenBank/DDBJ databases">
        <authorList>
            <person name="Lanie J.A."/>
            <person name="Ng W.-L."/>
            <person name="Kazmierczak K.M."/>
            <person name="Andrzejewski T.M."/>
            <person name="Davidsen T.M."/>
            <person name="Wayne K.J."/>
            <person name="Tettelin H."/>
            <person name="Glass J.I."/>
            <person name="Rusch D."/>
            <person name="Podicherti R."/>
            <person name="Tsui H.-C.T."/>
            <person name="Winkler M.E."/>
        </authorList>
    </citation>
    <scope>NUCLEOTIDE SEQUENCE</scope>
</reference>
<protein>
    <submittedName>
        <fullName evidence="1">Uncharacterized protein</fullName>
    </submittedName>
</protein>
<evidence type="ECO:0000313" key="1">
    <source>
        <dbReference type="EMBL" id="SVB45091.1"/>
    </source>
</evidence>